<reference evidence="3 4" key="1">
    <citation type="submission" date="2017-09" db="EMBL/GenBank/DDBJ databases">
        <title>Depth-based differentiation of microbial function through sediment-hosted aquifers and enrichment of novel symbionts in the deep terrestrial subsurface.</title>
        <authorList>
            <person name="Probst A.J."/>
            <person name="Ladd B."/>
            <person name="Jarett J.K."/>
            <person name="Geller-Mcgrath D.E."/>
            <person name="Sieber C.M."/>
            <person name="Emerson J.B."/>
            <person name="Anantharaman K."/>
            <person name="Thomas B.C."/>
            <person name="Malmstrom R."/>
            <person name="Stieglmeier M."/>
            <person name="Klingl A."/>
            <person name="Woyke T."/>
            <person name="Ryan C.M."/>
            <person name="Banfield J.F."/>
        </authorList>
    </citation>
    <scope>NUCLEOTIDE SEQUENCE [LARGE SCALE GENOMIC DNA]</scope>
    <source>
        <strain evidence="3">CG11_big_fil_rev_8_21_14_0_20_45_26</strain>
    </source>
</reference>
<feature type="compositionally biased region" description="Polar residues" evidence="1">
    <location>
        <begin position="79"/>
        <end position="90"/>
    </location>
</feature>
<sequence>MGAAHLSEKEPRLDNPYSKKEFPKIRAEHLGEEDVIEIRAKKDFTDEGAGYLRYAIAILVAQIVIFFATVVLIQSSKMNTRQPPDASGQQADHAAGNDQKIQSAAARPMASPKQEELIVAQFDHHQLATELGGQVKSIIDPMTANALTLGVDEANKFGSTGGSLRVNFAFKPNLYKPASFVIELPNTDLSKYSKISMRMKTATVVDRAPKAEVDLLGTKNEHITFGVADVFTFWKTYTFDLRTEASKLKLNALSALRINLYSLGQESAGTWYIDEIKLSA</sequence>
<feature type="transmembrane region" description="Helical" evidence="2">
    <location>
        <begin position="51"/>
        <end position="73"/>
    </location>
</feature>
<evidence type="ECO:0008006" key="5">
    <source>
        <dbReference type="Google" id="ProtNLM"/>
    </source>
</evidence>
<dbReference type="AlphaFoldDB" id="A0A2H0LUA6"/>
<feature type="region of interest" description="Disordered" evidence="1">
    <location>
        <begin position="79"/>
        <end position="107"/>
    </location>
</feature>
<comment type="caution">
    <text evidence="3">The sequence shown here is derived from an EMBL/GenBank/DDBJ whole genome shotgun (WGS) entry which is preliminary data.</text>
</comment>
<feature type="region of interest" description="Disordered" evidence="1">
    <location>
        <begin position="1"/>
        <end position="20"/>
    </location>
</feature>
<keyword evidence="2" id="KW-0812">Transmembrane</keyword>
<proteinExistence type="predicted"/>
<evidence type="ECO:0000256" key="2">
    <source>
        <dbReference type="SAM" id="Phobius"/>
    </source>
</evidence>
<organism evidence="3 4">
    <name type="scientific">Candidatus Abzuiibacterium crystallinum</name>
    <dbReference type="NCBI Taxonomy" id="1974748"/>
    <lineage>
        <taxon>Bacteria</taxon>
        <taxon>Pseudomonadati</taxon>
        <taxon>Candidatus Omnitrophota</taxon>
        <taxon>Candidatus Abzuiibacterium</taxon>
    </lineage>
</organism>
<evidence type="ECO:0000256" key="1">
    <source>
        <dbReference type="SAM" id="MobiDB-lite"/>
    </source>
</evidence>
<evidence type="ECO:0000313" key="3">
    <source>
        <dbReference type="EMBL" id="PIQ87254.1"/>
    </source>
</evidence>
<dbReference type="EMBL" id="PCVY01000016">
    <property type="protein sequence ID" value="PIQ87254.1"/>
    <property type="molecule type" value="Genomic_DNA"/>
</dbReference>
<evidence type="ECO:0000313" key="4">
    <source>
        <dbReference type="Proteomes" id="UP000230859"/>
    </source>
</evidence>
<dbReference type="Proteomes" id="UP000230859">
    <property type="component" value="Unassembled WGS sequence"/>
</dbReference>
<gene>
    <name evidence="3" type="ORF">COV74_01665</name>
</gene>
<keyword evidence="2" id="KW-0472">Membrane</keyword>
<name>A0A2H0LUA6_9BACT</name>
<accession>A0A2H0LUA6</accession>
<keyword evidence="2" id="KW-1133">Transmembrane helix</keyword>
<protein>
    <recommendedName>
        <fullName evidence="5">CBM11 domain-containing protein</fullName>
    </recommendedName>
</protein>